<evidence type="ECO:0000256" key="9">
    <source>
        <dbReference type="ARBA" id="ARBA00022777"/>
    </source>
</evidence>
<dbReference type="Pfam" id="PF02518">
    <property type="entry name" value="HATPase_c"/>
    <property type="match status" value="1"/>
</dbReference>
<keyword evidence="9 14" id="KW-0418">Kinase</keyword>
<evidence type="ECO:0000259" key="18">
    <source>
        <dbReference type="PROSITE" id="PS50885"/>
    </source>
</evidence>
<keyword evidence="3 14" id="KW-1003">Cell membrane</keyword>
<keyword evidence="5" id="KW-0597">Phosphoprotein</keyword>
<protein>
    <recommendedName>
        <fullName evidence="14">Sensor protein</fullName>
        <ecNumber evidence="14">2.7.13.3</ecNumber>
    </recommendedName>
</protein>
<dbReference type="InterPro" id="IPR003660">
    <property type="entry name" value="HAMP_dom"/>
</dbReference>
<feature type="transmembrane region" description="Helical" evidence="17">
    <location>
        <begin position="158"/>
        <end position="183"/>
    </location>
</feature>
<keyword evidence="7 17" id="KW-0812">Transmembrane</keyword>
<dbReference type="Gene3D" id="3.30.565.10">
    <property type="entry name" value="Histidine kinase-like ATPase, C-terminal domain"/>
    <property type="match status" value="1"/>
</dbReference>
<evidence type="ECO:0000256" key="12">
    <source>
        <dbReference type="ARBA" id="ARBA00023012"/>
    </source>
</evidence>
<comment type="subcellular location">
    <subcellularLocation>
        <location evidence="2">Cell inner membrane</location>
        <topology evidence="2">Multi-pass membrane protein</topology>
    </subcellularLocation>
</comment>
<comment type="catalytic activity">
    <reaction evidence="1 14">
        <text>ATP + protein L-histidine = ADP + protein N-phospho-L-histidine.</text>
        <dbReference type="EC" id="2.7.13.3"/>
    </reaction>
</comment>
<keyword evidence="6 14" id="KW-0808">Transferase</keyword>
<evidence type="ECO:0000256" key="8">
    <source>
        <dbReference type="ARBA" id="ARBA00022741"/>
    </source>
</evidence>
<dbReference type="PROSITE" id="PS50885">
    <property type="entry name" value="HAMP"/>
    <property type="match status" value="1"/>
</dbReference>
<keyword evidence="4 14" id="KW-0997">Cell inner membrane</keyword>
<feature type="coiled-coil region" evidence="15">
    <location>
        <begin position="229"/>
        <end position="256"/>
    </location>
</feature>
<reference evidence="20" key="1">
    <citation type="journal article" date="2019" name="Int. J. Syst. Evol. Microbiol.">
        <title>The Global Catalogue of Microorganisms (GCM) 10K type strain sequencing project: providing services to taxonomists for standard genome sequencing and annotation.</title>
        <authorList>
            <consortium name="The Broad Institute Genomics Platform"/>
            <consortium name="The Broad Institute Genome Sequencing Center for Infectious Disease"/>
            <person name="Wu L."/>
            <person name="Ma J."/>
        </authorList>
    </citation>
    <scope>NUCLEOTIDE SEQUENCE [LARGE SCALE GENOMIC DNA]</scope>
    <source>
        <strain evidence="20">KCTC 52168</strain>
    </source>
</reference>
<keyword evidence="13 14" id="KW-0472">Membrane</keyword>
<feature type="region of interest" description="Disordered" evidence="16">
    <location>
        <begin position="606"/>
        <end position="627"/>
    </location>
</feature>
<dbReference type="Gene3D" id="1.10.287.130">
    <property type="match status" value="1"/>
</dbReference>
<feature type="compositionally biased region" description="Polar residues" evidence="16">
    <location>
        <begin position="606"/>
        <end position="616"/>
    </location>
</feature>
<keyword evidence="20" id="KW-1185">Reference proteome</keyword>
<evidence type="ECO:0000256" key="4">
    <source>
        <dbReference type="ARBA" id="ARBA00022519"/>
    </source>
</evidence>
<dbReference type="PANTHER" id="PTHR24421">
    <property type="entry name" value="NITRATE/NITRITE SENSOR PROTEIN NARX-RELATED"/>
    <property type="match status" value="1"/>
</dbReference>
<feature type="compositionally biased region" description="Basic and acidic residues" evidence="16">
    <location>
        <begin position="617"/>
        <end position="627"/>
    </location>
</feature>
<dbReference type="Pfam" id="PF00672">
    <property type="entry name" value="HAMP"/>
    <property type="match status" value="1"/>
</dbReference>
<evidence type="ECO:0000256" key="1">
    <source>
        <dbReference type="ARBA" id="ARBA00000085"/>
    </source>
</evidence>
<keyword evidence="10 14" id="KW-0067">ATP-binding</keyword>
<evidence type="ECO:0000256" key="16">
    <source>
        <dbReference type="SAM" id="MobiDB-lite"/>
    </source>
</evidence>
<gene>
    <name evidence="19" type="ORF">ACFOEN_16220</name>
</gene>
<evidence type="ECO:0000256" key="3">
    <source>
        <dbReference type="ARBA" id="ARBA00022475"/>
    </source>
</evidence>
<keyword evidence="15" id="KW-0175">Coiled coil</keyword>
<evidence type="ECO:0000256" key="7">
    <source>
        <dbReference type="ARBA" id="ARBA00022692"/>
    </source>
</evidence>
<keyword evidence="11 17" id="KW-1133">Transmembrane helix</keyword>
<dbReference type="SMART" id="SM00304">
    <property type="entry name" value="HAMP"/>
    <property type="match status" value="1"/>
</dbReference>
<dbReference type="InterPro" id="IPR036890">
    <property type="entry name" value="HATPase_C_sf"/>
</dbReference>
<dbReference type="PANTHER" id="PTHR24421:SF10">
    <property type="entry name" value="NITRATE_NITRITE SENSOR PROTEIN NARQ"/>
    <property type="match status" value="1"/>
</dbReference>
<evidence type="ECO:0000313" key="19">
    <source>
        <dbReference type="EMBL" id="MFC3149169.1"/>
    </source>
</evidence>
<evidence type="ECO:0000256" key="17">
    <source>
        <dbReference type="SAM" id="Phobius"/>
    </source>
</evidence>
<dbReference type="CDD" id="cd16917">
    <property type="entry name" value="HATPase_UhpB-NarQ-NarX-like"/>
    <property type="match status" value="1"/>
</dbReference>
<keyword evidence="8 14" id="KW-0547">Nucleotide-binding</keyword>
<dbReference type="InterPro" id="IPR050482">
    <property type="entry name" value="Sensor_HK_TwoCompSys"/>
</dbReference>
<proteinExistence type="predicted"/>
<dbReference type="InterPro" id="IPR042295">
    <property type="entry name" value="NarX-like_N_sf"/>
</dbReference>
<dbReference type="EC" id="2.7.13.3" evidence="14"/>
<keyword evidence="12 14" id="KW-0902">Two-component regulatory system</keyword>
<dbReference type="Pfam" id="PF13675">
    <property type="entry name" value="PilJ"/>
    <property type="match status" value="1"/>
</dbReference>
<organism evidence="19 20">
    <name type="scientific">Piscinibacterium candidicorallinum</name>
    <dbReference type="NCBI Taxonomy" id="1793872"/>
    <lineage>
        <taxon>Bacteria</taxon>
        <taxon>Pseudomonadati</taxon>
        <taxon>Pseudomonadota</taxon>
        <taxon>Betaproteobacteria</taxon>
        <taxon>Burkholderiales</taxon>
        <taxon>Piscinibacterium</taxon>
    </lineage>
</organism>
<dbReference type="InterPro" id="IPR016380">
    <property type="entry name" value="Sig_transdc_His_kin_NarX/NarQ"/>
</dbReference>
<evidence type="ECO:0000256" key="2">
    <source>
        <dbReference type="ARBA" id="ARBA00004429"/>
    </source>
</evidence>
<evidence type="ECO:0000256" key="6">
    <source>
        <dbReference type="ARBA" id="ARBA00022679"/>
    </source>
</evidence>
<dbReference type="InterPro" id="IPR029095">
    <property type="entry name" value="NarX-like_N"/>
</dbReference>
<dbReference type="CDD" id="cd06225">
    <property type="entry name" value="HAMP"/>
    <property type="match status" value="1"/>
</dbReference>
<sequence length="627" mass="67893">MKINLISRLALSIGMVAMLALTSVLALSVFADTSAGRAAAINTAGSIRMQSARIALILADQIAQPDAPAVNALTDALNEMDRRIEGESLLRLADDPSSAAGRQYISLRTQWQSVVRPELSRPVGSVQQAAHQRALLSGLITQADQLTSTLEHSLEGGIGVLTLVQGTALFLIIGVLLVMLFLVQHQIRQAVLSLLSVTRAVGAGDFSARAQTGGQSEFAELANGFNSMVGELKAMRDQLEDRVREKTAALEHQNRTLNFLYETSRLLSTPPVDRSKLRKILQSLESLVGVRSAVVCARPDRSERGFVLASLDQVGHESDRCERGDCHDCHAELDTFDRLGGTRIMIPIQDAGRRYGALPVEVDDQSKLTSAHVDLLKVLGQHLGSAFAAGERQQEHARLAMLEERSVIARELHDSLAQALSYLKIQVSRIDALLNKGAPTYEVQPVVAELREGLSAAYRQLRELLSTFRLAVDGRGVGDALRRAAAETQARCGVRVDVKDELSGVELNATEQIHVVQIVREALANVEHHAAARHACVRLERLGASRIRVSVDDDGVGLDAQPVGGHHFGMSIMRDRARSLSGEIRIESRHPQGVRVTLEFNGSSSLTGATAEAATSSRREEISADVQ</sequence>
<name>A0ABV7H969_9BURK</name>
<evidence type="ECO:0000256" key="5">
    <source>
        <dbReference type="ARBA" id="ARBA00022553"/>
    </source>
</evidence>
<dbReference type="SUPFAM" id="SSF158472">
    <property type="entry name" value="HAMP domain-like"/>
    <property type="match status" value="1"/>
</dbReference>
<dbReference type="GO" id="GO:0016301">
    <property type="term" value="F:kinase activity"/>
    <property type="evidence" value="ECO:0007669"/>
    <property type="project" value="UniProtKB-KW"/>
</dbReference>
<dbReference type="RefSeq" id="WP_377305724.1">
    <property type="nucleotide sequence ID" value="NZ_CP180191.1"/>
</dbReference>
<evidence type="ECO:0000256" key="13">
    <source>
        <dbReference type="ARBA" id="ARBA00023136"/>
    </source>
</evidence>
<dbReference type="SMART" id="SM00387">
    <property type="entry name" value="HATPase_c"/>
    <property type="match status" value="1"/>
</dbReference>
<evidence type="ECO:0000256" key="11">
    <source>
        <dbReference type="ARBA" id="ARBA00022989"/>
    </source>
</evidence>
<accession>A0ABV7H969</accession>
<dbReference type="InterPro" id="IPR011712">
    <property type="entry name" value="Sig_transdc_His_kin_sub3_dim/P"/>
</dbReference>
<feature type="domain" description="HAMP" evidence="18">
    <location>
        <begin position="185"/>
        <end position="237"/>
    </location>
</feature>
<evidence type="ECO:0000256" key="15">
    <source>
        <dbReference type="SAM" id="Coils"/>
    </source>
</evidence>
<evidence type="ECO:0000256" key="10">
    <source>
        <dbReference type="ARBA" id="ARBA00022840"/>
    </source>
</evidence>
<dbReference type="Proteomes" id="UP001595556">
    <property type="component" value="Unassembled WGS sequence"/>
</dbReference>
<comment type="caution">
    <text evidence="19">The sequence shown here is derived from an EMBL/GenBank/DDBJ whole genome shotgun (WGS) entry which is preliminary data.</text>
</comment>
<dbReference type="Gene3D" id="1.20.5.1930">
    <property type="match status" value="1"/>
</dbReference>
<dbReference type="EMBL" id="JBHRTI010000010">
    <property type="protein sequence ID" value="MFC3149169.1"/>
    <property type="molecule type" value="Genomic_DNA"/>
</dbReference>
<dbReference type="Pfam" id="PF07730">
    <property type="entry name" value="HisKA_3"/>
    <property type="match status" value="1"/>
</dbReference>
<evidence type="ECO:0000256" key="14">
    <source>
        <dbReference type="PIRNR" id="PIRNR003167"/>
    </source>
</evidence>
<dbReference type="Gene3D" id="1.20.120.960">
    <property type="entry name" value="Histidine kinase NarX, sensor domain"/>
    <property type="match status" value="1"/>
</dbReference>
<evidence type="ECO:0000313" key="20">
    <source>
        <dbReference type="Proteomes" id="UP001595556"/>
    </source>
</evidence>
<dbReference type="InterPro" id="IPR003594">
    <property type="entry name" value="HATPase_dom"/>
</dbReference>
<dbReference type="PIRSF" id="PIRSF003167">
    <property type="entry name" value="STHK_NarX/NarQ"/>
    <property type="match status" value="1"/>
</dbReference>
<dbReference type="SUPFAM" id="SSF55874">
    <property type="entry name" value="ATPase domain of HSP90 chaperone/DNA topoisomerase II/histidine kinase"/>
    <property type="match status" value="1"/>
</dbReference>